<accession>A0ABM9FXJ5</accession>
<comment type="caution">
    <text evidence="1">The sequence shown here is derived from an EMBL/GenBank/DDBJ whole genome shotgun (WGS) entry which is preliminary data.</text>
</comment>
<reference evidence="1" key="1">
    <citation type="submission" date="2022-06" db="EMBL/GenBank/DDBJ databases">
        <authorList>
            <person name="Dietemann V."/>
            <person name="Ory F."/>
            <person name="Dainat B."/>
            <person name="Oberhansli S."/>
        </authorList>
    </citation>
    <scope>NUCLEOTIDE SEQUENCE</scope>
    <source>
        <strain evidence="1">Ena-SAMPLE-TAB-26-04-2022-14:26:32:270-5432</strain>
    </source>
</reference>
<evidence type="ECO:0008006" key="3">
    <source>
        <dbReference type="Google" id="ProtNLM"/>
    </source>
</evidence>
<dbReference type="Proteomes" id="UP001154322">
    <property type="component" value="Unassembled WGS sequence"/>
</dbReference>
<keyword evidence="2" id="KW-1185">Reference proteome</keyword>
<evidence type="ECO:0000313" key="2">
    <source>
        <dbReference type="Proteomes" id="UP001154322"/>
    </source>
</evidence>
<proteinExistence type="predicted"/>
<evidence type="ECO:0000313" key="1">
    <source>
        <dbReference type="EMBL" id="CAH8243940.1"/>
    </source>
</evidence>
<name>A0ABM9FXJ5_9BACL</name>
<organism evidence="1 2">
    <name type="scientific">Paenibacillus melissococcoides</name>
    <dbReference type="NCBI Taxonomy" id="2912268"/>
    <lineage>
        <taxon>Bacteria</taxon>
        <taxon>Bacillati</taxon>
        <taxon>Bacillota</taxon>
        <taxon>Bacilli</taxon>
        <taxon>Bacillales</taxon>
        <taxon>Paenibacillaceae</taxon>
        <taxon>Paenibacillus</taxon>
    </lineage>
</organism>
<dbReference type="EMBL" id="CALYLO010000001">
    <property type="protein sequence ID" value="CAH8243940.1"/>
    <property type="molecule type" value="Genomic_DNA"/>
</dbReference>
<dbReference type="RefSeq" id="WP_213429090.1">
    <property type="nucleotide sequence ID" value="NZ_AP031286.1"/>
</dbReference>
<sequence length="50" mass="5620">MNRTILHEAKEVAVSAAQAAGAIIKRRFDTKPVNSGWSWCGKERRLEHEA</sequence>
<protein>
    <recommendedName>
        <fullName evidence="3">Inositol monophosphatase</fullName>
    </recommendedName>
</protein>
<gene>
    <name evidence="1" type="ORF">WJ0W_001179</name>
</gene>